<reference evidence="1" key="1">
    <citation type="journal article" date="2023" name="G3 (Bethesda)">
        <title>Whole genome assembly and annotation of the endangered Caribbean coral Acropora cervicornis.</title>
        <authorList>
            <person name="Selwyn J.D."/>
            <person name="Vollmer S.V."/>
        </authorList>
    </citation>
    <scope>NUCLEOTIDE SEQUENCE</scope>
    <source>
        <strain evidence="1">K2</strain>
    </source>
</reference>
<sequence>MLLPVILQQEVLELAFQVIPLRIDDGNSNQDVNTESLDNDDYISDYDYDYNFGFDFGGLEGQSKATDFTIEEAIRAEMALFNYSTIFDIGHQFEDFVFECSYRGYCLQVASVHFLLISRS</sequence>
<keyword evidence="2" id="KW-1185">Reference proteome</keyword>
<accession>A0AAD9R616</accession>
<dbReference type="AlphaFoldDB" id="A0AAD9R616"/>
<proteinExistence type="predicted"/>
<protein>
    <submittedName>
        <fullName evidence="1">Uncharacterized protein</fullName>
    </submittedName>
</protein>
<comment type="caution">
    <text evidence="1">The sequence shown here is derived from an EMBL/GenBank/DDBJ whole genome shotgun (WGS) entry which is preliminary data.</text>
</comment>
<gene>
    <name evidence="1" type="ORF">P5673_001453</name>
</gene>
<dbReference type="Proteomes" id="UP001249851">
    <property type="component" value="Unassembled WGS sequence"/>
</dbReference>
<evidence type="ECO:0000313" key="2">
    <source>
        <dbReference type="Proteomes" id="UP001249851"/>
    </source>
</evidence>
<reference evidence="1" key="2">
    <citation type="journal article" date="2023" name="Science">
        <title>Genomic signatures of disease resistance in endangered staghorn corals.</title>
        <authorList>
            <person name="Vollmer S.V."/>
            <person name="Selwyn J.D."/>
            <person name="Despard B.A."/>
            <person name="Roesel C.L."/>
        </authorList>
    </citation>
    <scope>NUCLEOTIDE SEQUENCE</scope>
    <source>
        <strain evidence="1">K2</strain>
    </source>
</reference>
<organism evidence="1 2">
    <name type="scientific">Acropora cervicornis</name>
    <name type="common">Staghorn coral</name>
    <dbReference type="NCBI Taxonomy" id="6130"/>
    <lineage>
        <taxon>Eukaryota</taxon>
        <taxon>Metazoa</taxon>
        <taxon>Cnidaria</taxon>
        <taxon>Anthozoa</taxon>
        <taxon>Hexacorallia</taxon>
        <taxon>Scleractinia</taxon>
        <taxon>Astrocoeniina</taxon>
        <taxon>Acroporidae</taxon>
        <taxon>Acropora</taxon>
    </lineage>
</organism>
<dbReference type="EMBL" id="JARQWQ010000002">
    <property type="protein sequence ID" value="KAK2573763.1"/>
    <property type="molecule type" value="Genomic_DNA"/>
</dbReference>
<name>A0AAD9R616_ACRCE</name>
<evidence type="ECO:0000313" key="1">
    <source>
        <dbReference type="EMBL" id="KAK2573763.1"/>
    </source>
</evidence>